<dbReference type="AlphaFoldDB" id="A0AA39NIE5"/>
<reference evidence="6" key="1">
    <citation type="submission" date="2023-06" db="EMBL/GenBank/DDBJ databases">
        <authorList>
            <consortium name="Lawrence Berkeley National Laboratory"/>
            <person name="Ahrendt S."/>
            <person name="Sahu N."/>
            <person name="Indic B."/>
            <person name="Wong-Bajracharya J."/>
            <person name="Merenyi Z."/>
            <person name="Ke H.-M."/>
            <person name="Monk M."/>
            <person name="Kocsube S."/>
            <person name="Drula E."/>
            <person name="Lipzen A."/>
            <person name="Balint B."/>
            <person name="Henrissat B."/>
            <person name="Andreopoulos B."/>
            <person name="Martin F.M."/>
            <person name="Harder C.B."/>
            <person name="Rigling D."/>
            <person name="Ford K.L."/>
            <person name="Foster G.D."/>
            <person name="Pangilinan J."/>
            <person name="Papanicolaou A."/>
            <person name="Barry K."/>
            <person name="LaButti K."/>
            <person name="Viragh M."/>
            <person name="Koriabine M."/>
            <person name="Yan M."/>
            <person name="Riley R."/>
            <person name="Champramary S."/>
            <person name="Plett K.L."/>
            <person name="Tsai I.J."/>
            <person name="Slot J."/>
            <person name="Sipos G."/>
            <person name="Plett J."/>
            <person name="Nagy L.G."/>
            <person name="Grigoriev I.V."/>
        </authorList>
    </citation>
    <scope>NUCLEOTIDE SEQUENCE</scope>
    <source>
        <strain evidence="6">CCBAS 213</strain>
    </source>
</reference>
<gene>
    <name evidence="6" type="ORF">EV420DRAFT_1510562</name>
</gene>
<keyword evidence="3" id="KW-0863">Zinc-finger</keyword>
<dbReference type="RefSeq" id="XP_060337032.1">
    <property type="nucleotide sequence ID" value="XM_060471512.1"/>
</dbReference>
<evidence type="ECO:0000256" key="1">
    <source>
        <dbReference type="ARBA" id="ARBA00022723"/>
    </source>
</evidence>
<dbReference type="InterPro" id="IPR013087">
    <property type="entry name" value="Znf_C2H2_type"/>
</dbReference>
<dbReference type="GO" id="GO:0005634">
    <property type="term" value="C:nucleus"/>
    <property type="evidence" value="ECO:0007669"/>
    <property type="project" value="TreeGrafter"/>
</dbReference>
<dbReference type="SMART" id="SM00355">
    <property type="entry name" value="ZnF_C2H2"/>
    <property type="match status" value="4"/>
</dbReference>
<dbReference type="Pfam" id="PF12171">
    <property type="entry name" value="zf-C2H2_jaz"/>
    <property type="match status" value="1"/>
</dbReference>
<dbReference type="GO" id="GO:0000977">
    <property type="term" value="F:RNA polymerase II transcription regulatory region sequence-specific DNA binding"/>
    <property type="evidence" value="ECO:0007669"/>
    <property type="project" value="TreeGrafter"/>
</dbReference>
<evidence type="ECO:0000256" key="3">
    <source>
        <dbReference type="ARBA" id="ARBA00022771"/>
    </source>
</evidence>
<dbReference type="PANTHER" id="PTHR24409:SF356">
    <property type="entry name" value="C2H2 FINGER DOMAIN TRANSCRIPTION FACTOR (EUROFUNG)"/>
    <property type="match status" value="1"/>
</dbReference>
<keyword evidence="7" id="KW-1185">Reference proteome</keyword>
<dbReference type="GeneID" id="85355060"/>
<evidence type="ECO:0000313" key="7">
    <source>
        <dbReference type="Proteomes" id="UP001175211"/>
    </source>
</evidence>
<evidence type="ECO:0000313" key="6">
    <source>
        <dbReference type="EMBL" id="KAK0466205.1"/>
    </source>
</evidence>
<dbReference type="PROSITE" id="PS00028">
    <property type="entry name" value="ZINC_FINGER_C2H2_1"/>
    <property type="match status" value="2"/>
</dbReference>
<dbReference type="Gene3D" id="3.30.160.60">
    <property type="entry name" value="Classic Zinc Finger"/>
    <property type="match status" value="1"/>
</dbReference>
<dbReference type="PANTHER" id="PTHR24409">
    <property type="entry name" value="ZINC FINGER PROTEIN 142"/>
    <property type="match status" value="1"/>
</dbReference>
<dbReference type="GO" id="GO:0008270">
    <property type="term" value="F:zinc ion binding"/>
    <property type="evidence" value="ECO:0007669"/>
    <property type="project" value="UniProtKB-KW"/>
</dbReference>
<evidence type="ECO:0000256" key="4">
    <source>
        <dbReference type="ARBA" id="ARBA00022833"/>
    </source>
</evidence>
<keyword evidence="2" id="KW-0677">Repeat</keyword>
<organism evidence="6 7">
    <name type="scientific">Armillaria tabescens</name>
    <name type="common">Ringless honey mushroom</name>
    <name type="synonym">Agaricus tabescens</name>
    <dbReference type="NCBI Taxonomy" id="1929756"/>
    <lineage>
        <taxon>Eukaryota</taxon>
        <taxon>Fungi</taxon>
        <taxon>Dikarya</taxon>
        <taxon>Basidiomycota</taxon>
        <taxon>Agaricomycotina</taxon>
        <taxon>Agaricomycetes</taxon>
        <taxon>Agaricomycetidae</taxon>
        <taxon>Agaricales</taxon>
        <taxon>Marasmiineae</taxon>
        <taxon>Physalacriaceae</taxon>
        <taxon>Desarmillaria</taxon>
    </lineage>
</organism>
<dbReference type="Proteomes" id="UP001175211">
    <property type="component" value="Unassembled WGS sequence"/>
</dbReference>
<comment type="caution">
    <text evidence="6">The sequence shown here is derived from an EMBL/GenBank/DDBJ whole genome shotgun (WGS) entry which is preliminary data.</text>
</comment>
<sequence>MAVLRSLKIHPSTQSTTYRHLTKHPTSTMIQHNSTPGSWLCRSCDMCFTDKYSLFEHNQSSRHFVCGDSRCKGRAFRSALGLREHLRQAAVHREYDHAQCKRCDRQFTSTHCVLLHLDMGGCRSVNWEWVLKRVKRRDRRNIYVDPDVDFEAASCSGTGTYCTTCRRPFKNPFALKQHLTSPAHQPRVLKCPVAGCGSRFATLSALAQHIETGTKCAKRDNKALREWKKFVGKIGLVAKVTPARPSTL</sequence>
<dbReference type="EMBL" id="JAUEPS010000004">
    <property type="protein sequence ID" value="KAK0466205.1"/>
    <property type="molecule type" value="Genomic_DNA"/>
</dbReference>
<dbReference type="GO" id="GO:0000981">
    <property type="term" value="F:DNA-binding transcription factor activity, RNA polymerase II-specific"/>
    <property type="evidence" value="ECO:0007669"/>
    <property type="project" value="TreeGrafter"/>
</dbReference>
<evidence type="ECO:0000256" key="2">
    <source>
        <dbReference type="ARBA" id="ARBA00022737"/>
    </source>
</evidence>
<dbReference type="Pfam" id="PF12874">
    <property type="entry name" value="zf-met"/>
    <property type="match status" value="1"/>
</dbReference>
<feature type="domain" description="C2H2-type" evidence="5">
    <location>
        <begin position="41"/>
        <end position="63"/>
    </location>
</feature>
<protein>
    <recommendedName>
        <fullName evidence="5">C2H2-type domain-containing protein</fullName>
    </recommendedName>
</protein>
<proteinExistence type="predicted"/>
<name>A0AA39NIE5_ARMTA</name>
<accession>A0AA39NIE5</accession>
<dbReference type="InterPro" id="IPR036236">
    <property type="entry name" value="Znf_C2H2_sf"/>
</dbReference>
<keyword evidence="1" id="KW-0479">Metal-binding</keyword>
<evidence type="ECO:0000259" key="5">
    <source>
        <dbReference type="PROSITE" id="PS00028"/>
    </source>
</evidence>
<feature type="domain" description="C2H2-type" evidence="5">
    <location>
        <begin position="162"/>
        <end position="184"/>
    </location>
</feature>
<dbReference type="InterPro" id="IPR022755">
    <property type="entry name" value="Znf_C2H2_jaz"/>
</dbReference>
<dbReference type="SUPFAM" id="SSF57667">
    <property type="entry name" value="beta-beta-alpha zinc fingers"/>
    <property type="match status" value="1"/>
</dbReference>
<keyword evidence="4" id="KW-0862">Zinc</keyword>